<comment type="caution">
    <text evidence="3">The sequence shown here is derived from an EMBL/GenBank/DDBJ whole genome shotgun (WGS) entry which is preliminary data.</text>
</comment>
<organism evidence="3 4">
    <name type="scientific">Cytobacillus citreus</name>
    <dbReference type="NCBI Taxonomy" id="2833586"/>
    <lineage>
        <taxon>Bacteria</taxon>
        <taxon>Bacillati</taxon>
        <taxon>Bacillota</taxon>
        <taxon>Bacilli</taxon>
        <taxon>Bacillales</taxon>
        <taxon>Bacillaceae</taxon>
        <taxon>Cytobacillus</taxon>
    </lineage>
</organism>
<dbReference type="EMBL" id="JAGYPM010000006">
    <property type="protein sequence ID" value="MBS4192849.1"/>
    <property type="molecule type" value="Genomic_DNA"/>
</dbReference>
<keyword evidence="1" id="KW-0175">Coiled coil</keyword>
<evidence type="ECO:0000256" key="1">
    <source>
        <dbReference type="SAM" id="Coils"/>
    </source>
</evidence>
<protein>
    <submittedName>
        <fullName evidence="3">DUF4297 domain-containing protein</fullName>
    </submittedName>
</protein>
<evidence type="ECO:0000313" key="4">
    <source>
        <dbReference type="Proteomes" id="UP000681027"/>
    </source>
</evidence>
<proteinExistence type="predicted"/>
<dbReference type="Proteomes" id="UP000681027">
    <property type="component" value="Unassembled WGS sequence"/>
</dbReference>
<gene>
    <name evidence="3" type="ORF">KHA94_22220</name>
</gene>
<dbReference type="InterPro" id="IPR025382">
    <property type="entry name" value="Cap4-like_endonuclease_dom"/>
</dbReference>
<dbReference type="Pfam" id="PF14130">
    <property type="entry name" value="Cap4_nuclease"/>
    <property type="match status" value="1"/>
</dbReference>
<accession>A0ABS5NYD7</accession>
<keyword evidence="4" id="KW-1185">Reference proteome</keyword>
<name>A0ABS5NYD7_9BACI</name>
<sequence length="576" mass="67522">MLETLDIKRKKIESTLENYMADLEEEGKQEILLHKEQIVSSLMSGEFRDLGGLTAMRGFVYQYYVSMYYIVSMIYQKRDNWWSSVVLEYFDDITLIGENKIRFIQVKTVKEGGAKSHAPNDFVKRKSLKDPENQKLHFNSWVEKNILNYDYFLESNLIEEVDKSTYNPQFEIVTNTKQSSLSNLINYTGNINFEIKDAICSEDKLKVAILKPIENLGFEFGDFSQKEIDYYLKKLYINKFGSTRELYENIIDMIEETIFITDIRAKSIAEYVFQKMFAFVISNSHEDNEDRIKKDELIITKLQIEYLIAGWVTEAKELISERSYYDSAWAIFNRAILDLESEFKEQFANEKLKAELLKELQWINEHITESNRGNSTYCVLVLNKIFNGNNNLSMWDFEHGDIKSNLKESLRFIIYFLVFYEEHSEVYNTAKLLFHEGHSSVIDNILFTLYHARNNSNKVTSMEKIKFSLNECYISRQITIDLYCLLLGTKKDVVNPTASSISNMFKVTSTNSNMHKITDVPDNMRFVDVGEVEELFEGFKDEGIDLESFKHNELLPKWKEYLDGIVNKLKENYIEG</sequence>
<feature type="domain" description="CD-NTase associated protein 4-like DNA endonuclease" evidence="2">
    <location>
        <begin position="51"/>
        <end position="180"/>
    </location>
</feature>
<feature type="coiled-coil region" evidence="1">
    <location>
        <begin position="2"/>
        <end position="29"/>
    </location>
</feature>
<evidence type="ECO:0000259" key="2">
    <source>
        <dbReference type="Pfam" id="PF14130"/>
    </source>
</evidence>
<dbReference type="RefSeq" id="WP_213104295.1">
    <property type="nucleotide sequence ID" value="NZ_JAGYPM010000006.1"/>
</dbReference>
<reference evidence="3 4" key="1">
    <citation type="submission" date="2021-05" db="EMBL/GenBank/DDBJ databases">
        <title>Novel Bacillus species.</title>
        <authorList>
            <person name="Liu G."/>
        </authorList>
    </citation>
    <scope>NUCLEOTIDE SEQUENCE [LARGE SCALE GENOMIC DNA]</scope>
    <source>
        <strain evidence="3 4">FJAT-49705</strain>
    </source>
</reference>
<evidence type="ECO:0000313" key="3">
    <source>
        <dbReference type="EMBL" id="MBS4192849.1"/>
    </source>
</evidence>